<evidence type="ECO:0000313" key="1">
    <source>
        <dbReference type="EMBL" id="KAJ8009421.1"/>
    </source>
</evidence>
<reference evidence="1" key="1">
    <citation type="submission" date="2021-05" db="EMBL/GenBank/DDBJ databases">
        <authorList>
            <person name="Pan Q."/>
            <person name="Jouanno E."/>
            <person name="Zahm M."/>
            <person name="Klopp C."/>
            <person name="Cabau C."/>
            <person name="Louis A."/>
            <person name="Berthelot C."/>
            <person name="Parey E."/>
            <person name="Roest Crollius H."/>
            <person name="Montfort J."/>
            <person name="Robinson-Rechavi M."/>
            <person name="Bouchez O."/>
            <person name="Lampietro C."/>
            <person name="Lopez Roques C."/>
            <person name="Donnadieu C."/>
            <person name="Postlethwait J."/>
            <person name="Bobe J."/>
            <person name="Dillon D."/>
            <person name="Chandos A."/>
            <person name="von Hippel F."/>
            <person name="Guiguen Y."/>
        </authorList>
    </citation>
    <scope>NUCLEOTIDE SEQUENCE</scope>
    <source>
        <strain evidence="1">YG-Jan2019</strain>
    </source>
</reference>
<proteinExistence type="predicted"/>
<keyword evidence="2" id="KW-1185">Reference proteome</keyword>
<comment type="caution">
    <text evidence="1">The sequence shown here is derived from an EMBL/GenBank/DDBJ whole genome shotgun (WGS) entry which is preliminary data.</text>
</comment>
<name>A0ACC2H0I2_DALPE</name>
<dbReference type="Proteomes" id="UP001157502">
    <property type="component" value="Chromosome 7"/>
</dbReference>
<accession>A0ACC2H0I2</accession>
<evidence type="ECO:0000313" key="2">
    <source>
        <dbReference type="Proteomes" id="UP001157502"/>
    </source>
</evidence>
<sequence length="171" mass="19111">MSLLKTLEPTLVEKETLILGHFCLSSPTGTDLHGVSRYQVIQNDNCNATLKVTLRKEDDNRKWTCELTQNGHVKSFDFLVTFPGVKEWVVIRVVIWVVVSVAVFAMITALVVILRKRTKNPKPVDTGNMVNENNCVGENNDITYAVVTVSTGSSVMERDPKTEYATIKTKP</sequence>
<protein>
    <submittedName>
        <fullName evidence="1">Uncharacterized protein</fullName>
    </submittedName>
</protein>
<gene>
    <name evidence="1" type="ORF">DPEC_G00088700</name>
</gene>
<dbReference type="EMBL" id="CM055734">
    <property type="protein sequence ID" value="KAJ8009421.1"/>
    <property type="molecule type" value="Genomic_DNA"/>
</dbReference>
<organism evidence="1 2">
    <name type="scientific">Dallia pectoralis</name>
    <name type="common">Alaska blackfish</name>
    <dbReference type="NCBI Taxonomy" id="75939"/>
    <lineage>
        <taxon>Eukaryota</taxon>
        <taxon>Metazoa</taxon>
        <taxon>Chordata</taxon>
        <taxon>Craniata</taxon>
        <taxon>Vertebrata</taxon>
        <taxon>Euteleostomi</taxon>
        <taxon>Actinopterygii</taxon>
        <taxon>Neopterygii</taxon>
        <taxon>Teleostei</taxon>
        <taxon>Protacanthopterygii</taxon>
        <taxon>Esociformes</taxon>
        <taxon>Umbridae</taxon>
        <taxon>Dallia</taxon>
    </lineage>
</organism>